<protein>
    <submittedName>
        <fullName evidence="1">Uncharacterized protein</fullName>
    </submittedName>
</protein>
<dbReference type="EnsemblPlants" id="EMT20818">
    <property type="protein sequence ID" value="EMT20818"/>
    <property type="gene ID" value="F775_21109"/>
</dbReference>
<reference evidence="1" key="1">
    <citation type="submission" date="2015-06" db="UniProtKB">
        <authorList>
            <consortium name="EnsemblPlants"/>
        </authorList>
    </citation>
    <scope>IDENTIFICATION</scope>
</reference>
<sequence>MTGCMGCSLKGCAIITAKDHAAGDGDLVDHKPPTFQVLLIYNDDSNEYMWACTYSFGSETAGGNWSAPVKCHGASELTRCGPRAGIVTQGGTAHWLVGDHGVADLWTEQKQDDEGDMVWQHSELANLGSETIGIVFFAESRGALLVQQGDAFSIVDLSCKEKTPVHLKYERIMPSRGIHQFLVDSFTSSCCHGHKNGGQCGHTPPVLFEMDILGF</sequence>
<name>M8BGH4_AEGTA</name>
<accession>M8BGH4</accession>
<dbReference type="PANTHER" id="PTHR36140:SF2">
    <property type="entry name" value="OS01G0152950 PROTEIN"/>
    <property type="match status" value="1"/>
</dbReference>
<dbReference type="PANTHER" id="PTHR36140">
    <property type="entry name" value="F-BOX DOMAIN-CONTAINING PROTEIN-RELATED"/>
    <property type="match status" value="1"/>
</dbReference>
<organism evidence="1">
    <name type="scientific">Aegilops tauschii</name>
    <name type="common">Tausch's goatgrass</name>
    <name type="synonym">Aegilops squarrosa</name>
    <dbReference type="NCBI Taxonomy" id="37682"/>
    <lineage>
        <taxon>Eukaryota</taxon>
        <taxon>Viridiplantae</taxon>
        <taxon>Streptophyta</taxon>
        <taxon>Embryophyta</taxon>
        <taxon>Tracheophyta</taxon>
        <taxon>Spermatophyta</taxon>
        <taxon>Magnoliopsida</taxon>
        <taxon>Liliopsida</taxon>
        <taxon>Poales</taxon>
        <taxon>Poaceae</taxon>
        <taxon>BOP clade</taxon>
        <taxon>Pooideae</taxon>
        <taxon>Triticodae</taxon>
        <taxon>Triticeae</taxon>
        <taxon>Triticinae</taxon>
        <taxon>Aegilops</taxon>
    </lineage>
</organism>
<proteinExistence type="predicted"/>
<dbReference type="AlphaFoldDB" id="M8BGH4"/>
<evidence type="ECO:0000313" key="1">
    <source>
        <dbReference type="EnsemblPlants" id="EMT20818"/>
    </source>
</evidence>